<dbReference type="KEGG" id="gfe:Gferi_21530"/>
<protein>
    <submittedName>
        <fullName evidence="2">Uncharacterized protein</fullName>
    </submittedName>
</protein>
<reference evidence="2 3" key="1">
    <citation type="submission" date="2016-09" db="EMBL/GenBank/DDBJ databases">
        <title>Genomic analysis reveals versatility of anaerobic energy metabolism of Geosporobacter ferrireducens IRF9 of phylum Firmicutes.</title>
        <authorList>
            <person name="Kim S.-J."/>
        </authorList>
    </citation>
    <scope>NUCLEOTIDE SEQUENCE [LARGE SCALE GENOMIC DNA]</scope>
    <source>
        <strain evidence="2 3">IRF9</strain>
    </source>
</reference>
<sequence>MKNKITDVEGAKSLAKQGFYASMVISGMTTLMIILGVAGLQLFDIGLSGFIDVAAFLAIGFGIRKMSRIASVLGFSLYIIEKIIMMIDYGPKVDFMMIVFCTAFINSIRGTFAYHKLKKLPEDVGIEM</sequence>
<dbReference type="Proteomes" id="UP000095743">
    <property type="component" value="Chromosome"/>
</dbReference>
<dbReference type="EMBL" id="CP017269">
    <property type="protein sequence ID" value="AOT71887.1"/>
    <property type="molecule type" value="Genomic_DNA"/>
</dbReference>
<feature type="transmembrane region" description="Helical" evidence="1">
    <location>
        <begin position="45"/>
        <end position="63"/>
    </location>
</feature>
<proteinExistence type="predicted"/>
<feature type="transmembrane region" description="Helical" evidence="1">
    <location>
        <begin position="70"/>
        <end position="89"/>
    </location>
</feature>
<evidence type="ECO:0000313" key="3">
    <source>
        <dbReference type="Proteomes" id="UP000095743"/>
    </source>
</evidence>
<keyword evidence="1" id="KW-0472">Membrane</keyword>
<evidence type="ECO:0000313" key="2">
    <source>
        <dbReference type="EMBL" id="AOT71887.1"/>
    </source>
</evidence>
<name>A0A1D8GLU3_9FIRM</name>
<gene>
    <name evidence="2" type="ORF">Gferi_21530</name>
</gene>
<dbReference type="RefSeq" id="WP_069980183.1">
    <property type="nucleotide sequence ID" value="NZ_CP017269.1"/>
</dbReference>
<keyword evidence="3" id="KW-1185">Reference proteome</keyword>
<keyword evidence="1" id="KW-1133">Transmembrane helix</keyword>
<evidence type="ECO:0000256" key="1">
    <source>
        <dbReference type="SAM" id="Phobius"/>
    </source>
</evidence>
<feature type="transmembrane region" description="Helical" evidence="1">
    <location>
        <begin position="95"/>
        <end position="112"/>
    </location>
</feature>
<accession>A0A1D8GLU3</accession>
<organism evidence="2 3">
    <name type="scientific">Geosporobacter ferrireducens</name>
    <dbReference type="NCBI Taxonomy" id="1424294"/>
    <lineage>
        <taxon>Bacteria</taxon>
        <taxon>Bacillati</taxon>
        <taxon>Bacillota</taxon>
        <taxon>Clostridia</taxon>
        <taxon>Peptostreptococcales</taxon>
        <taxon>Thermotaleaceae</taxon>
        <taxon>Geosporobacter</taxon>
    </lineage>
</organism>
<dbReference type="OrthoDB" id="9816462at2"/>
<dbReference type="AlphaFoldDB" id="A0A1D8GLU3"/>
<feature type="transmembrane region" description="Helical" evidence="1">
    <location>
        <begin position="20"/>
        <end position="39"/>
    </location>
</feature>
<keyword evidence="1" id="KW-0812">Transmembrane</keyword>